<dbReference type="PROSITE" id="PS00356">
    <property type="entry name" value="HTH_LACI_1"/>
    <property type="match status" value="1"/>
</dbReference>
<dbReference type="PANTHER" id="PTHR30146">
    <property type="entry name" value="LACI-RELATED TRANSCRIPTIONAL REPRESSOR"/>
    <property type="match status" value="1"/>
</dbReference>
<evidence type="ECO:0000256" key="1">
    <source>
        <dbReference type="ARBA" id="ARBA00023015"/>
    </source>
</evidence>
<dbReference type="InterPro" id="IPR010982">
    <property type="entry name" value="Lambda_DNA-bd_dom_sf"/>
</dbReference>
<accession>A0ABW4PXM3</accession>
<organism evidence="5 6">
    <name type="scientific">Brachybacterium rhamnosum</name>
    <dbReference type="NCBI Taxonomy" id="173361"/>
    <lineage>
        <taxon>Bacteria</taxon>
        <taxon>Bacillati</taxon>
        <taxon>Actinomycetota</taxon>
        <taxon>Actinomycetes</taxon>
        <taxon>Micrococcales</taxon>
        <taxon>Dermabacteraceae</taxon>
        <taxon>Brachybacterium</taxon>
    </lineage>
</organism>
<dbReference type="CDD" id="cd06267">
    <property type="entry name" value="PBP1_LacI_sugar_binding-like"/>
    <property type="match status" value="1"/>
</dbReference>
<dbReference type="Gene3D" id="3.40.50.2300">
    <property type="match status" value="2"/>
</dbReference>
<dbReference type="InterPro" id="IPR000843">
    <property type="entry name" value="HTH_LacI"/>
</dbReference>
<dbReference type="PANTHER" id="PTHR30146:SF109">
    <property type="entry name" value="HTH-TYPE TRANSCRIPTIONAL REGULATOR GALS"/>
    <property type="match status" value="1"/>
</dbReference>
<keyword evidence="1" id="KW-0805">Transcription regulation</keyword>
<dbReference type="InterPro" id="IPR028082">
    <property type="entry name" value="Peripla_BP_I"/>
</dbReference>
<dbReference type="Proteomes" id="UP001597280">
    <property type="component" value="Unassembled WGS sequence"/>
</dbReference>
<evidence type="ECO:0000256" key="2">
    <source>
        <dbReference type="ARBA" id="ARBA00023125"/>
    </source>
</evidence>
<dbReference type="Pfam" id="PF13377">
    <property type="entry name" value="Peripla_BP_3"/>
    <property type="match status" value="1"/>
</dbReference>
<dbReference type="SUPFAM" id="SSF47413">
    <property type="entry name" value="lambda repressor-like DNA-binding domains"/>
    <property type="match status" value="1"/>
</dbReference>
<feature type="domain" description="HTH lacI-type" evidence="4">
    <location>
        <begin position="13"/>
        <end position="67"/>
    </location>
</feature>
<dbReference type="EMBL" id="JBHUFL010000002">
    <property type="protein sequence ID" value="MFD1834840.1"/>
    <property type="molecule type" value="Genomic_DNA"/>
</dbReference>
<dbReference type="SUPFAM" id="SSF53822">
    <property type="entry name" value="Periplasmic binding protein-like I"/>
    <property type="match status" value="1"/>
</dbReference>
<evidence type="ECO:0000313" key="6">
    <source>
        <dbReference type="Proteomes" id="UP001597280"/>
    </source>
</evidence>
<sequence length="357" mass="38651">MPTPPRPLPQRPPTLRDVAEIAQVSIKTVSNVVNDYPYVKQATRDRVLAAIAQVGYRPQAAAQQLRTGASGLITLALPSLTFTYYSDIAQAFIDEAQRRGRTVVLHTTSAGPEAERTVLQGFERVLGDGVIFNPLQLWEEELARMERTSQPTVFIGEHLPEQLPRGCDYVKIDNEGASFEATSLLLDQGRRRLAFLGAIPSAHGVQPHSSGTLRRDGFLRALAAHGLDPSAATIQEVGDWHRQDGADGAEALLERLPEVDGIVCGNDDLAIGVLSCLRRHGRRVPEDVAVIGYDDTPDAPFTSPPLTTVSPDKQALATTVLDLLIERIGGYDGPPRTVMTPYDLVVRESTAAAPSQG</sequence>
<keyword evidence="2 5" id="KW-0238">DNA-binding</keyword>
<evidence type="ECO:0000256" key="3">
    <source>
        <dbReference type="ARBA" id="ARBA00023163"/>
    </source>
</evidence>
<evidence type="ECO:0000259" key="4">
    <source>
        <dbReference type="PROSITE" id="PS50932"/>
    </source>
</evidence>
<evidence type="ECO:0000313" key="5">
    <source>
        <dbReference type="EMBL" id="MFD1834840.1"/>
    </source>
</evidence>
<reference evidence="6" key="1">
    <citation type="journal article" date="2019" name="Int. J. Syst. Evol. Microbiol.">
        <title>The Global Catalogue of Microorganisms (GCM) 10K type strain sequencing project: providing services to taxonomists for standard genome sequencing and annotation.</title>
        <authorList>
            <consortium name="The Broad Institute Genomics Platform"/>
            <consortium name="The Broad Institute Genome Sequencing Center for Infectious Disease"/>
            <person name="Wu L."/>
            <person name="Ma J."/>
        </authorList>
    </citation>
    <scope>NUCLEOTIDE SEQUENCE [LARGE SCALE GENOMIC DNA]</scope>
    <source>
        <strain evidence="6">JCM 11650</strain>
    </source>
</reference>
<protein>
    <submittedName>
        <fullName evidence="5">LacI family DNA-binding transcriptional regulator</fullName>
    </submittedName>
</protein>
<comment type="caution">
    <text evidence="5">The sequence shown here is derived from an EMBL/GenBank/DDBJ whole genome shotgun (WGS) entry which is preliminary data.</text>
</comment>
<dbReference type="SMART" id="SM00354">
    <property type="entry name" value="HTH_LACI"/>
    <property type="match status" value="1"/>
</dbReference>
<proteinExistence type="predicted"/>
<dbReference type="GO" id="GO:0003677">
    <property type="term" value="F:DNA binding"/>
    <property type="evidence" value="ECO:0007669"/>
    <property type="project" value="UniProtKB-KW"/>
</dbReference>
<dbReference type="RefSeq" id="WP_343904072.1">
    <property type="nucleotide sequence ID" value="NZ_BAAAIS010000002.1"/>
</dbReference>
<name>A0ABW4PXM3_9MICO</name>
<dbReference type="InterPro" id="IPR046335">
    <property type="entry name" value="LacI/GalR-like_sensor"/>
</dbReference>
<keyword evidence="3" id="KW-0804">Transcription</keyword>
<dbReference type="Gene3D" id="1.10.260.40">
    <property type="entry name" value="lambda repressor-like DNA-binding domains"/>
    <property type="match status" value="1"/>
</dbReference>
<dbReference type="CDD" id="cd01392">
    <property type="entry name" value="HTH_LacI"/>
    <property type="match status" value="1"/>
</dbReference>
<gene>
    <name evidence="5" type="ORF">ACFSDA_07085</name>
</gene>
<dbReference type="PROSITE" id="PS50932">
    <property type="entry name" value="HTH_LACI_2"/>
    <property type="match status" value="1"/>
</dbReference>
<dbReference type="Pfam" id="PF00356">
    <property type="entry name" value="LacI"/>
    <property type="match status" value="1"/>
</dbReference>
<keyword evidence="6" id="KW-1185">Reference proteome</keyword>